<keyword evidence="1" id="KW-0805">Transcription regulation</keyword>
<dbReference type="SUPFAM" id="SSF48498">
    <property type="entry name" value="Tetracyclin repressor-like, C-terminal domain"/>
    <property type="match status" value="1"/>
</dbReference>
<evidence type="ECO:0000313" key="6">
    <source>
        <dbReference type="EMBL" id="NGZ86160.1"/>
    </source>
</evidence>
<dbReference type="InterPro" id="IPR009057">
    <property type="entry name" value="Homeodomain-like_sf"/>
</dbReference>
<evidence type="ECO:0000256" key="4">
    <source>
        <dbReference type="PROSITE-ProRule" id="PRU00335"/>
    </source>
</evidence>
<evidence type="ECO:0000256" key="3">
    <source>
        <dbReference type="ARBA" id="ARBA00023163"/>
    </source>
</evidence>
<proteinExistence type="predicted"/>
<dbReference type="InterPro" id="IPR036271">
    <property type="entry name" value="Tet_transcr_reg_TetR-rel_C_sf"/>
</dbReference>
<sequence length="184" mass="20184">MGRTKLYDRDALLDAAMRVFWQRGFADTSVQQLERATGVNKSGLYAEFKGKEDLYLASLRHYVTQRGAEGLLTAEPPGWSNAESLLQLGPVCGADRKGCFAINAMREVESLPEEAAQIVASSQAAMLALLLKNISVEETRMPPKAVAEIVLIFFSGLCIEMNLSPSPASVKRKVKNFMAMLKTL</sequence>
<dbReference type="RefSeq" id="WP_166105795.1">
    <property type="nucleotide sequence ID" value="NZ_JAADJT010000008.1"/>
</dbReference>
<accession>A0ABX0FNX8</accession>
<name>A0ABX0FNX8_9BURK</name>
<keyword evidence="2 4" id="KW-0238">DNA-binding</keyword>
<dbReference type="Pfam" id="PF00440">
    <property type="entry name" value="TetR_N"/>
    <property type="match status" value="1"/>
</dbReference>
<dbReference type="PANTHER" id="PTHR47506:SF1">
    <property type="entry name" value="HTH-TYPE TRANSCRIPTIONAL REGULATOR YJDC"/>
    <property type="match status" value="1"/>
</dbReference>
<dbReference type="Gene3D" id="1.10.357.10">
    <property type="entry name" value="Tetracycline Repressor, domain 2"/>
    <property type="match status" value="1"/>
</dbReference>
<dbReference type="EMBL" id="JAADJT010000008">
    <property type="protein sequence ID" value="NGZ86160.1"/>
    <property type="molecule type" value="Genomic_DNA"/>
</dbReference>
<dbReference type="Proteomes" id="UP000666369">
    <property type="component" value="Unassembled WGS sequence"/>
</dbReference>
<dbReference type="PROSITE" id="PS50977">
    <property type="entry name" value="HTH_TETR_2"/>
    <property type="match status" value="1"/>
</dbReference>
<dbReference type="Gene3D" id="1.10.10.60">
    <property type="entry name" value="Homeodomain-like"/>
    <property type="match status" value="1"/>
</dbReference>
<keyword evidence="3" id="KW-0804">Transcription</keyword>
<dbReference type="InterPro" id="IPR001647">
    <property type="entry name" value="HTH_TetR"/>
</dbReference>
<evidence type="ECO:0000259" key="5">
    <source>
        <dbReference type="PROSITE" id="PS50977"/>
    </source>
</evidence>
<dbReference type="PANTHER" id="PTHR47506">
    <property type="entry name" value="TRANSCRIPTIONAL REGULATORY PROTEIN"/>
    <property type="match status" value="1"/>
</dbReference>
<evidence type="ECO:0000313" key="7">
    <source>
        <dbReference type="Proteomes" id="UP000666369"/>
    </source>
</evidence>
<comment type="caution">
    <text evidence="6">The sequence shown here is derived from an EMBL/GenBank/DDBJ whole genome shotgun (WGS) entry which is preliminary data.</text>
</comment>
<feature type="DNA-binding region" description="H-T-H motif" evidence="4">
    <location>
        <begin position="29"/>
        <end position="48"/>
    </location>
</feature>
<dbReference type="SUPFAM" id="SSF46689">
    <property type="entry name" value="Homeodomain-like"/>
    <property type="match status" value="1"/>
</dbReference>
<evidence type="ECO:0000256" key="1">
    <source>
        <dbReference type="ARBA" id="ARBA00023015"/>
    </source>
</evidence>
<keyword evidence="7" id="KW-1185">Reference proteome</keyword>
<feature type="domain" description="HTH tetR-type" evidence="5">
    <location>
        <begin position="6"/>
        <end position="66"/>
    </location>
</feature>
<reference evidence="7" key="1">
    <citation type="submission" date="2023-07" db="EMBL/GenBank/DDBJ databases">
        <title>Duganella aceri sp. nov., isolated from tree sap.</title>
        <authorList>
            <person name="Kim I.S."/>
        </authorList>
    </citation>
    <scope>NUCLEOTIDE SEQUENCE [LARGE SCALE GENOMIC DNA]</scope>
    <source>
        <strain evidence="7">SAP-35</strain>
    </source>
</reference>
<organism evidence="6 7">
    <name type="scientific">Duganella aceris</name>
    <dbReference type="NCBI Taxonomy" id="2703883"/>
    <lineage>
        <taxon>Bacteria</taxon>
        <taxon>Pseudomonadati</taxon>
        <taxon>Pseudomonadota</taxon>
        <taxon>Betaproteobacteria</taxon>
        <taxon>Burkholderiales</taxon>
        <taxon>Oxalobacteraceae</taxon>
        <taxon>Telluria group</taxon>
        <taxon>Duganella</taxon>
    </lineage>
</organism>
<dbReference type="PRINTS" id="PR00455">
    <property type="entry name" value="HTHTETR"/>
</dbReference>
<protein>
    <submittedName>
        <fullName evidence="6">TetR/AcrR family transcriptional regulator</fullName>
    </submittedName>
</protein>
<gene>
    <name evidence="6" type="ORF">GW587_18115</name>
</gene>
<evidence type="ECO:0000256" key="2">
    <source>
        <dbReference type="ARBA" id="ARBA00023125"/>
    </source>
</evidence>